<reference evidence="1" key="1">
    <citation type="submission" date="2021-02" db="EMBL/GenBank/DDBJ databases">
        <authorList>
            <consortium name="DOE Joint Genome Institute"/>
            <person name="Ahrendt S."/>
            <person name="Looney B.P."/>
            <person name="Miyauchi S."/>
            <person name="Morin E."/>
            <person name="Drula E."/>
            <person name="Courty P.E."/>
            <person name="Chicoki N."/>
            <person name="Fauchery L."/>
            <person name="Kohler A."/>
            <person name="Kuo A."/>
            <person name="Labutti K."/>
            <person name="Pangilinan J."/>
            <person name="Lipzen A."/>
            <person name="Riley R."/>
            <person name="Andreopoulos W."/>
            <person name="He G."/>
            <person name="Johnson J."/>
            <person name="Barry K.W."/>
            <person name="Grigoriev I.V."/>
            <person name="Nagy L."/>
            <person name="Hibbett D."/>
            <person name="Henrissat B."/>
            <person name="Matheny P.B."/>
            <person name="Labbe J."/>
            <person name="Martin F."/>
        </authorList>
    </citation>
    <scope>NUCLEOTIDE SEQUENCE</scope>
    <source>
        <strain evidence="1">FP105234-sp</strain>
    </source>
</reference>
<keyword evidence="2" id="KW-1185">Reference proteome</keyword>
<proteinExistence type="predicted"/>
<dbReference type="Proteomes" id="UP000814033">
    <property type="component" value="Unassembled WGS sequence"/>
</dbReference>
<protein>
    <submittedName>
        <fullName evidence="1">Uncharacterized protein</fullName>
    </submittedName>
</protein>
<name>A0ACB8S4Z4_9AGAM</name>
<accession>A0ACB8S4Z4</accession>
<gene>
    <name evidence="1" type="ORF">FA95DRAFT_232602</name>
</gene>
<organism evidence="1 2">
    <name type="scientific">Auriscalpium vulgare</name>
    <dbReference type="NCBI Taxonomy" id="40419"/>
    <lineage>
        <taxon>Eukaryota</taxon>
        <taxon>Fungi</taxon>
        <taxon>Dikarya</taxon>
        <taxon>Basidiomycota</taxon>
        <taxon>Agaricomycotina</taxon>
        <taxon>Agaricomycetes</taxon>
        <taxon>Russulales</taxon>
        <taxon>Auriscalpiaceae</taxon>
        <taxon>Auriscalpium</taxon>
    </lineage>
</organism>
<evidence type="ECO:0000313" key="1">
    <source>
        <dbReference type="EMBL" id="KAI0051523.1"/>
    </source>
</evidence>
<comment type="caution">
    <text evidence="1">The sequence shown here is derived from an EMBL/GenBank/DDBJ whole genome shotgun (WGS) entry which is preliminary data.</text>
</comment>
<dbReference type="EMBL" id="MU275851">
    <property type="protein sequence ID" value="KAI0051523.1"/>
    <property type="molecule type" value="Genomic_DNA"/>
</dbReference>
<sequence length="596" mass="65731">MASIHTNDSSPSHLVCAVESDSSALTSTPCLPTDLWLIIFSLATASIRSPIRSVPPQSRWNATAVAISHVCGRWRSIIIDMPWLWTFIFFNGVNGSTPAQKHRVATHAKRARNSPLTLAAVFPKLTDCVGIDHPRMHASNIFVDISTFLPLAATVLVFTVEPFAADLFSAQLNAITLSRPLPLLRNVTVQVVSSSQPTITPRYAEPLLLQTSQDSIKLQSCSLIRTAVSWGRTNLRSLTRLTLGGFSNEDKPSPAQLRRVLNACRMTLICLELQGDVVPLVIAAPGMGGARLQVPRRAPRSSRAFSTFQVEEEASRGDVFNIADFPELIDEDCASEQGEDTSQGDFASDADEEDMELLQDTLETIGIVTPSPSDYEAIHFPSLVELHICFTHSLEGLALLRLFEAPALERFRFDDLRNGSARPTNFCNLAFKHLVEEGPIPFHNLTHLHLEGIQYKSASALPQQLYRQCTRLKTLAVVNCHNMLIAPVIICRSADFGSFEDHTQAAVCPVGLERMYVQAASFANIRQSLSANVRWAKHNGYKILPATELTIAFSRHNLSSGVPIKPSWILKRGLAKQVVIIQRGRHILRIDDTGLL</sequence>
<evidence type="ECO:0000313" key="2">
    <source>
        <dbReference type="Proteomes" id="UP000814033"/>
    </source>
</evidence>
<reference evidence="1" key="2">
    <citation type="journal article" date="2022" name="New Phytol.">
        <title>Evolutionary transition to the ectomycorrhizal habit in the genomes of a hyperdiverse lineage of mushroom-forming fungi.</title>
        <authorList>
            <person name="Looney B."/>
            <person name="Miyauchi S."/>
            <person name="Morin E."/>
            <person name="Drula E."/>
            <person name="Courty P.E."/>
            <person name="Kohler A."/>
            <person name="Kuo A."/>
            <person name="LaButti K."/>
            <person name="Pangilinan J."/>
            <person name="Lipzen A."/>
            <person name="Riley R."/>
            <person name="Andreopoulos W."/>
            <person name="He G."/>
            <person name="Johnson J."/>
            <person name="Nolan M."/>
            <person name="Tritt A."/>
            <person name="Barry K.W."/>
            <person name="Grigoriev I.V."/>
            <person name="Nagy L.G."/>
            <person name="Hibbett D."/>
            <person name="Henrissat B."/>
            <person name="Matheny P.B."/>
            <person name="Labbe J."/>
            <person name="Martin F.M."/>
        </authorList>
    </citation>
    <scope>NUCLEOTIDE SEQUENCE</scope>
    <source>
        <strain evidence="1">FP105234-sp</strain>
    </source>
</reference>